<proteinExistence type="predicted"/>
<reference evidence="2 3" key="1">
    <citation type="journal article" date="2014" name="Genome Biol. Evol.">
        <title>The secreted proteins of Achlya hypogyna and Thraustotheca clavata identify the ancestral oomycete secretome and reveal gene acquisitions by horizontal gene transfer.</title>
        <authorList>
            <person name="Misner I."/>
            <person name="Blouin N."/>
            <person name="Leonard G."/>
            <person name="Richards T.A."/>
            <person name="Lane C.E."/>
        </authorList>
    </citation>
    <scope>NUCLEOTIDE SEQUENCE [LARGE SCALE GENOMIC DNA]</scope>
    <source>
        <strain evidence="2 3">ATCC 34112</strain>
    </source>
</reference>
<dbReference type="PANTHER" id="PTHR40855:SF1">
    <property type="entry name" value="CLAVAMINATE SYNTHASE-LIKE PROTEIN"/>
    <property type="match status" value="1"/>
</dbReference>
<dbReference type="InterPro" id="IPR027443">
    <property type="entry name" value="IPNS-like_sf"/>
</dbReference>
<name>A0A1V9ZZK0_9STRA</name>
<sequence>MKSIVAIIALLSAAVCAENYAQYSIPAVDLTDSSASLSIVQALKQTGIVAFKNVPDFENTRLAYVEAAEKCVATPHSAVMRKLMVDGTTRRTLSTNVDLSTVPENLKTACPDYVTALEKFNALLNKATLQFAQLLDGGAVEKGSNGVLIQEVVEQGKHLEHFHAYTNPESDVNQDDYEHSLEPHTDLGAGLWTSAPVFFNAEHEIISNPDPSTGLYIKVDDAWVQPVLKSDELVFMAGEGWSQWIGTDSQSDLHFPAVVHAMKMPRGASSDIVRAFHGRMLLLSEDMVMQNNNLRFKDFNNRNTRFLKEPLADSSFPSIACASRPRALVSLAASDSSCTVGIYEPGNSSSSNATALCNYHCNAINMPEDTQKCKDLGCKLVSSIPNGGTECWMICIQTYTDAQCPSKNQKCVDQTLTCDGKVLTPAPTTAGTNSSATSTSSPSITTIAPKANSSSASTSIICAMLVFVVGVLSM</sequence>
<dbReference type="Gene3D" id="2.60.120.330">
    <property type="entry name" value="B-lactam Antibiotic, Isopenicillin N Synthase, Chain"/>
    <property type="match status" value="1"/>
</dbReference>
<organism evidence="2 3">
    <name type="scientific">Thraustotheca clavata</name>
    <dbReference type="NCBI Taxonomy" id="74557"/>
    <lineage>
        <taxon>Eukaryota</taxon>
        <taxon>Sar</taxon>
        <taxon>Stramenopiles</taxon>
        <taxon>Oomycota</taxon>
        <taxon>Saprolegniomycetes</taxon>
        <taxon>Saprolegniales</taxon>
        <taxon>Achlyaceae</taxon>
        <taxon>Thraustotheca</taxon>
    </lineage>
</organism>
<accession>A0A1V9ZZK0</accession>
<gene>
    <name evidence="2" type="ORF">THRCLA_04232</name>
</gene>
<protein>
    <recommendedName>
        <fullName evidence="4">Secreted protein</fullName>
    </recommendedName>
</protein>
<feature type="signal peptide" evidence="1">
    <location>
        <begin position="1"/>
        <end position="17"/>
    </location>
</feature>
<dbReference type="AlphaFoldDB" id="A0A1V9ZZK0"/>
<comment type="caution">
    <text evidence="2">The sequence shown here is derived from an EMBL/GenBank/DDBJ whole genome shotgun (WGS) entry which is preliminary data.</text>
</comment>
<dbReference type="OrthoDB" id="67124at2759"/>
<dbReference type="PANTHER" id="PTHR40855">
    <property type="entry name" value="DIOX_N DOMAIN-CONTAINING PROTEIN"/>
    <property type="match status" value="1"/>
</dbReference>
<evidence type="ECO:0000256" key="1">
    <source>
        <dbReference type="SAM" id="SignalP"/>
    </source>
</evidence>
<keyword evidence="3" id="KW-1185">Reference proteome</keyword>
<dbReference type="EMBL" id="JNBS01000886">
    <property type="protein sequence ID" value="OQS03463.1"/>
    <property type="molecule type" value="Genomic_DNA"/>
</dbReference>
<feature type="chain" id="PRO_5013365947" description="Secreted protein" evidence="1">
    <location>
        <begin position="18"/>
        <end position="474"/>
    </location>
</feature>
<keyword evidence="1" id="KW-0732">Signal</keyword>
<dbReference type="Proteomes" id="UP000243217">
    <property type="component" value="Unassembled WGS sequence"/>
</dbReference>
<evidence type="ECO:0008006" key="4">
    <source>
        <dbReference type="Google" id="ProtNLM"/>
    </source>
</evidence>
<evidence type="ECO:0000313" key="3">
    <source>
        <dbReference type="Proteomes" id="UP000243217"/>
    </source>
</evidence>
<evidence type="ECO:0000313" key="2">
    <source>
        <dbReference type="EMBL" id="OQS03463.1"/>
    </source>
</evidence>